<feature type="domain" description="DUF4136" evidence="1">
    <location>
        <begin position="28"/>
        <end position="204"/>
    </location>
</feature>
<name>A0A0C1J1A0_9BACT</name>
<comment type="caution">
    <text evidence="2">The sequence shown here is derived from an EMBL/GenBank/DDBJ whole genome shotgun (WGS) entry which is preliminary data.</text>
</comment>
<dbReference type="EMBL" id="JSVC01000001">
    <property type="protein sequence ID" value="KIC96539.1"/>
    <property type="molecule type" value="Genomic_DNA"/>
</dbReference>
<dbReference type="Gene3D" id="3.30.160.670">
    <property type="match status" value="1"/>
</dbReference>
<dbReference type="AlphaFoldDB" id="A0A0C1J1A0"/>
<evidence type="ECO:0000259" key="1">
    <source>
        <dbReference type="Pfam" id="PF13590"/>
    </source>
</evidence>
<proteinExistence type="predicted"/>
<dbReference type="InterPro" id="IPR025411">
    <property type="entry name" value="DUF4136"/>
</dbReference>
<reference evidence="2 3" key="1">
    <citation type="submission" date="2014-11" db="EMBL/GenBank/DDBJ databases">
        <title>Genome sequence of Flavihumibacter solisilvae 3-3.</title>
        <authorList>
            <person name="Zhou G."/>
            <person name="Li M."/>
            <person name="Wang G."/>
        </authorList>
    </citation>
    <scope>NUCLEOTIDE SEQUENCE [LARGE SCALE GENOMIC DNA]</scope>
    <source>
        <strain evidence="2 3">3-3</strain>
    </source>
</reference>
<dbReference type="Pfam" id="PF13590">
    <property type="entry name" value="DUF4136"/>
    <property type="match status" value="1"/>
</dbReference>
<evidence type="ECO:0000313" key="3">
    <source>
        <dbReference type="Proteomes" id="UP000031408"/>
    </source>
</evidence>
<organism evidence="2 3">
    <name type="scientific">Flavihumibacter solisilvae</name>
    <dbReference type="NCBI Taxonomy" id="1349421"/>
    <lineage>
        <taxon>Bacteria</taxon>
        <taxon>Pseudomonadati</taxon>
        <taxon>Bacteroidota</taxon>
        <taxon>Chitinophagia</taxon>
        <taxon>Chitinophagales</taxon>
        <taxon>Chitinophagaceae</taxon>
        <taxon>Flavihumibacter</taxon>
    </lineage>
</organism>
<keyword evidence="3" id="KW-1185">Reference proteome</keyword>
<dbReference type="STRING" id="1349421.OI18_01530"/>
<dbReference type="Proteomes" id="UP000031408">
    <property type="component" value="Unassembled WGS sequence"/>
</dbReference>
<protein>
    <recommendedName>
        <fullName evidence="1">DUF4136 domain-containing protein</fullName>
    </recommendedName>
</protein>
<accession>A0A0C1J1A0</accession>
<evidence type="ECO:0000313" key="2">
    <source>
        <dbReference type="EMBL" id="KIC96539.1"/>
    </source>
</evidence>
<sequence>MQLSCLFAVILASCSPSYPDYVSDYDVVYTNQDKAYNFSGINTYFMPDSVVHITEGGTADHRYDRQILSSLKSNLDALGWTQLSETGQAKADVVVMAAASDQTWASCAYYCWYCYWGWYPGWGYYPPAWGPGYGWGYPTDIVCTSYSTGSVIVSIADPNLVSDADTTLPVKWMGILNGLLQGTDAEINQRIDKNIDQMFIQSPYLKQ</sequence>
<gene>
    <name evidence="2" type="ORF">OI18_01530</name>
</gene>